<evidence type="ECO:0000259" key="12">
    <source>
        <dbReference type="SMART" id="SM00382"/>
    </source>
</evidence>
<dbReference type="InterPro" id="IPR008921">
    <property type="entry name" value="DNA_pol3_clamp-load_cplx_C"/>
</dbReference>
<dbReference type="InterPro" id="IPR045085">
    <property type="entry name" value="HLD_clamp_pol_III_gamma_tau"/>
</dbReference>
<dbReference type="CDD" id="cd18137">
    <property type="entry name" value="HLD_clamp_pol_III_gamma_tau"/>
    <property type="match status" value="1"/>
</dbReference>
<dbReference type="Gene3D" id="3.40.50.300">
    <property type="entry name" value="P-loop containing nucleotide triphosphate hydrolases"/>
    <property type="match status" value="1"/>
</dbReference>
<dbReference type="SMART" id="SM00382">
    <property type="entry name" value="AAA"/>
    <property type="match status" value="1"/>
</dbReference>
<keyword evidence="8" id="KW-0862">Zinc</keyword>
<evidence type="ECO:0000256" key="7">
    <source>
        <dbReference type="ARBA" id="ARBA00022741"/>
    </source>
</evidence>
<dbReference type="RefSeq" id="WP_406793141.1">
    <property type="nucleotide sequence ID" value="NZ_JBJHZX010000024.1"/>
</dbReference>
<comment type="similarity">
    <text evidence="1">Belongs to the DnaX/STICHEL family.</text>
</comment>
<dbReference type="InterPro" id="IPR050238">
    <property type="entry name" value="DNA_Rep/Repair_Clamp_Loader"/>
</dbReference>
<dbReference type="Pfam" id="PF13177">
    <property type="entry name" value="DNA_pol3_delta2"/>
    <property type="match status" value="1"/>
</dbReference>
<keyword evidence="14" id="KW-1185">Reference proteome</keyword>
<sequence>MSYTALYREWRPKCFSDVVGQNHITITLRNQIINNRVAHAYLFSGTRGTGKTSMAKILAKAVNCLNIQHGEPCNECEMCKKINQGISMDVIEMDTASKRRLEDIKDVIENVKYPPQEGKYKVYIMDEVHMLTQEAVNAFLKTLEEPPLNVIFILATTDPQKLPVTILSRCQKFGFRRIKSLEIFERLRNIVKEEGIFADDRSLNLISRICDGAMRDALSVLDQAISMGNGKVEYHNVIDMLGLVTNENLFRLTDSIIEKNIELSMRVIDDIVLSGKDIYNFIKDMIVHLRNLLMVKVSNNPEDVLDISEENIELLKEQAQKIRVEEIMRDIRIFQDSQEQSKWVKQSRIYLELSVIKMCKIEYDTSKEIILARLNKLEEAFKQGGTKVFTERTPPKMLKTNERVIEERDVSDEGINYDRVKKSLANNETQSIIEENVYSKITLDVVKKRWKDVLELFKSRHYMVLFAALTTGQIVKCEKGIITIEYGKDYAFHKQRLEKEENKRIVEQIFSEILKEKVNVIYTVESQIQDICPSKEQILKDTFGEDIVEILDE</sequence>
<dbReference type="InterPro" id="IPR012763">
    <property type="entry name" value="DNA_pol_III_sug/sutau_N"/>
</dbReference>
<dbReference type="Pfam" id="PF20964">
    <property type="entry name" value="DnaX_C"/>
    <property type="match status" value="1"/>
</dbReference>
<dbReference type="SUPFAM" id="SSF48019">
    <property type="entry name" value="post-AAA+ oligomerization domain-like"/>
    <property type="match status" value="1"/>
</dbReference>
<evidence type="ECO:0000256" key="2">
    <source>
        <dbReference type="ARBA" id="ARBA00012417"/>
    </source>
</evidence>
<evidence type="ECO:0000256" key="5">
    <source>
        <dbReference type="ARBA" id="ARBA00022705"/>
    </source>
</evidence>
<keyword evidence="6" id="KW-0479">Metal-binding</keyword>
<feature type="domain" description="AAA+ ATPase" evidence="12">
    <location>
        <begin position="37"/>
        <end position="179"/>
    </location>
</feature>
<keyword evidence="5" id="KW-0235">DNA replication</keyword>
<keyword evidence="9" id="KW-0067">ATP-binding</keyword>
<dbReference type="NCBIfam" id="NF004046">
    <property type="entry name" value="PRK05563.1"/>
    <property type="match status" value="1"/>
</dbReference>
<evidence type="ECO:0000256" key="3">
    <source>
        <dbReference type="ARBA" id="ARBA00022679"/>
    </source>
</evidence>
<dbReference type="Gene3D" id="1.10.8.60">
    <property type="match status" value="1"/>
</dbReference>
<evidence type="ECO:0000256" key="10">
    <source>
        <dbReference type="ARBA" id="ARBA00022932"/>
    </source>
</evidence>
<accession>A0ABW8SLV3</accession>
<proteinExistence type="inferred from homology"/>
<dbReference type="PANTHER" id="PTHR11669:SF0">
    <property type="entry name" value="PROTEIN STICHEL-LIKE 2"/>
    <property type="match status" value="1"/>
</dbReference>
<dbReference type="Proteomes" id="UP001623660">
    <property type="component" value="Unassembled WGS sequence"/>
</dbReference>
<keyword evidence="3 13" id="KW-0808">Transferase</keyword>
<dbReference type="InterPro" id="IPR022754">
    <property type="entry name" value="DNA_pol_III_gamma-3"/>
</dbReference>
<evidence type="ECO:0000256" key="6">
    <source>
        <dbReference type="ARBA" id="ARBA00022723"/>
    </source>
</evidence>
<keyword evidence="4 13" id="KW-0548">Nucleotidyltransferase</keyword>
<name>A0ABW8SLV3_9CLOT</name>
<dbReference type="NCBIfam" id="TIGR02397">
    <property type="entry name" value="dnaX_nterm"/>
    <property type="match status" value="1"/>
</dbReference>
<keyword evidence="7" id="KW-0547">Nucleotide-binding</keyword>
<evidence type="ECO:0000256" key="1">
    <source>
        <dbReference type="ARBA" id="ARBA00006360"/>
    </source>
</evidence>
<comment type="catalytic activity">
    <reaction evidence="11">
        <text>DNA(n) + a 2'-deoxyribonucleoside 5'-triphosphate = DNA(n+1) + diphosphate</text>
        <dbReference type="Rhea" id="RHEA:22508"/>
        <dbReference type="Rhea" id="RHEA-COMP:17339"/>
        <dbReference type="Rhea" id="RHEA-COMP:17340"/>
        <dbReference type="ChEBI" id="CHEBI:33019"/>
        <dbReference type="ChEBI" id="CHEBI:61560"/>
        <dbReference type="ChEBI" id="CHEBI:173112"/>
        <dbReference type="EC" id="2.7.7.7"/>
    </reaction>
</comment>
<dbReference type="Pfam" id="PF22608">
    <property type="entry name" value="DNAX_ATPase_lid"/>
    <property type="match status" value="1"/>
</dbReference>
<dbReference type="InterPro" id="IPR048448">
    <property type="entry name" value="DnaX-like_C"/>
</dbReference>
<dbReference type="InterPro" id="IPR027417">
    <property type="entry name" value="P-loop_NTPase"/>
</dbReference>
<keyword evidence="10" id="KW-0239">DNA-directed DNA polymerase</keyword>
<dbReference type="CDD" id="cd00009">
    <property type="entry name" value="AAA"/>
    <property type="match status" value="1"/>
</dbReference>
<organism evidence="13 14">
    <name type="scientific">Candidatus Clostridium eludens</name>
    <dbReference type="NCBI Taxonomy" id="3381663"/>
    <lineage>
        <taxon>Bacteria</taxon>
        <taxon>Bacillati</taxon>
        <taxon>Bacillota</taxon>
        <taxon>Clostridia</taxon>
        <taxon>Eubacteriales</taxon>
        <taxon>Clostridiaceae</taxon>
        <taxon>Clostridium</taxon>
    </lineage>
</organism>
<dbReference type="Gene3D" id="1.20.272.10">
    <property type="match status" value="1"/>
</dbReference>
<evidence type="ECO:0000256" key="4">
    <source>
        <dbReference type="ARBA" id="ARBA00022695"/>
    </source>
</evidence>
<dbReference type="SUPFAM" id="SSF52540">
    <property type="entry name" value="P-loop containing nucleoside triphosphate hydrolases"/>
    <property type="match status" value="1"/>
</dbReference>
<evidence type="ECO:0000256" key="8">
    <source>
        <dbReference type="ARBA" id="ARBA00022833"/>
    </source>
</evidence>
<evidence type="ECO:0000256" key="11">
    <source>
        <dbReference type="ARBA" id="ARBA00049244"/>
    </source>
</evidence>
<dbReference type="Pfam" id="PF12169">
    <property type="entry name" value="DNA_pol3_gamma3"/>
    <property type="match status" value="1"/>
</dbReference>
<reference evidence="13 14" key="1">
    <citation type="submission" date="2024-11" db="EMBL/GenBank/DDBJ databases">
        <authorList>
            <person name="Heng Y.C."/>
            <person name="Lim A.C.H."/>
            <person name="Lee J.K.Y."/>
            <person name="Kittelmann S."/>
        </authorList>
    </citation>
    <scope>NUCLEOTIDE SEQUENCE [LARGE SCALE GENOMIC DNA]</scope>
    <source>
        <strain evidence="13 14">WILCCON 0269</strain>
    </source>
</reference>
<evidence type="ECO:0000313" key="13">
    <source>
        <dbReference type="EMBL" id="MFL0197037.1"/>
    </source>
</evidence>
<dbReference type="EMBL" id="JBJHZX010000024">
    <property type="protein sequence ID" value="MFL0197037.1"/>
    <property type="molecule type" value="Genomic_DNA"/>
</dbReference>
<evidence type="ECO:0000313" key="14">
    <source>
        <dbReference type="Proteomes" id="UP001623660"/>
    </source>
</evidence>
<protein>
    <recommendedName>
        <fullName evidence="2">DNA-directed DNA polymerase</fullName>
        <ecNumber evidence="2">2.7.7.7</ecNumber>
    </recommendedName>
</protein>
<dbReference type="EC" id="2.7.7.7" evidence="2"/>
<comment type="caution">
    <text evidence="13">The sequence shown here is derived from an EMBL/GenBank/DDBJ whole genome shotgun (WGS) entry which is preliminary data.</text>
</comment>
<dbReference type="InterPro" id="IPR003593">
    <property type="entry name" value="AAA+_ATPase"/>
</dbReference>
<evidence type="ECO:0000256" key="9">
    <source>
        <dbReference type="ARBA" id="ARBA00022840"/>
    </source>
</evidence>
<dbReference type="GO" id="GO:0003887">
    <property type="term" value="F:DNA-directed DNA polymerase activity"/>
    <property type="evidence" value="ECO:0007669"/>
    <property type="project" value="UniProtKB-EC"/>
</dbReference>
<dbReference type="PANTHER" id="PTHR11669">
    <property type="entry name" value="REPLICATION FACTOR C / DNA POLYMERASE III GAMMA-TAU SUBUNIT"/>
    <property type="match status" value="1"/>
</dbReference>
<gene>
    <name evidence="13" type="primary">dnaX</name>
    <name evidence="13" type="ORF">ACJDU8_15940</name>
</gene>